<protein>
    <submittedName>
        <fullName evidence="2">Uncharacterized protein</fullName>
    </submittedName>
</protein>
<feature type="region of interest" description="Disordered" evidence="1">
    <location>
        <begin position="1"/>
        <end position="52"/>
    </location>
</feature>
<organism evidence="2 3">
    <name type="scientific">Neonectria ditissima</name>
    <dbReference type="NCBI Taxonomy" id="78410"/>
    <lineage>
        <taxon>Eukaryota</taxon>
        <taxon>Fungi</taxon>
        <taxon>Dikarya</taxon>
        <taxon>Ascomycota</taxon>
        <taxon>Pezizomycotina</taxon>
        <taxon>Sordariomycetes</taxon>
        <taxon>Hypocreomycetidae</taxon>
        <taxon>Hypocreales</taxon>
        <taxon>Nectriaceae</taxon>
        <taxon>Neonectria</taxon>
    </lineage>
</organism>
<accession>A0A0P7B744</accession>
<proteinExistence type="predicted"/>
<gene>
    <name evidence="2" type="ORF">AK830_g11754</name>
</gene>
<dbReference type="Proteomes" id="UP000050424">
    <property type="component" value="Unassembled WGS sequence"/>
</dbReference>
<dbReference type="EMBL" id="LKCW01000299">
    <property type="protein sequence ID" value="KPM34810.1"/>
    <property type="molecule type" value="Genomic_DNA"/>
</dbReference>
<evidence type="ECO:0000313" key="3">
    <source>
        <dbReference type="Proteomes" id="UP000050424"/>
    </source>
</evidence>
<feature type="compositionally biased region" description="Polar residues" evidence="1">
    <location>
        <begin position="1"/>
        <end position="10"/>
    </location>
</feature>
<dbReference type="AlphaFoldDB" id="A0A0P7B744"/>
<keyword evidence="3" id="KW-1185">Reference proteome</keyword>
<evidence type="ECO:0000256" key="1">
    <source>
        <dbReference type="SAM" id="MobiDB-lite"/>
    </source>
</evidence>
<reference evidence="2 3" key="1">
    <citation type="submission" date="2015-09" db="EMBL/GenBank/DDBJ databases">
        <title>Draft genome of a European isolate of the apple canker pathogen Neonectria ditissima.</title>
        <authorList>
            <person name="Gomez-Cortecero A."/>
            <person name="Harrison R.J."/>
            <person name="Armitage A.D."/>
        </authorList>
    </citation>
    <scope>NUCLEOTIDE SEQUENCE [LARGE SCALE GENOMIC DNA]</scope>
    <source>
        <strain evidence="2 3">R09/05</strain>
    </source>
</reference>
<name>A0A0P7B744_9HYPO</name>
<evidence type="ECO:0000313" key="2">
    <source>
        <dbReference type="EMBL" id="KPM34810.1"/>
    </source>
</evidence>
<comment type="caution">
    <text evidence="2">The sequence shown here is derived from an EMBL/GenBank/DDBJ whole genome shotgun (WGS) entry which is preliminary data.</text>
</comment>
<sequence>MASRSQQTAGSDGRASGPKIGTKRKNVADEPQPAKRPQSTQIMRAGEETEKPSWLSEDYPLNDILALKIRSEIVRKNTELLHKALQLGKKSNELSFDRNTLTVKWVGMTDAVEACNPASRARMSDVYWNWKRISSVRLEYIQVMNMIDLLPDVKPPEWENVAKELLSFPTDILSDGFLQTLKRLEDVIISPLKNLAARTQDDDWAPTKDEELTCTRTVPLTLLLATGDVASGSVSSTNLESSWE</sequence>